<evidence type="ECO:0000313" key="4">
    <source>
        <dbReference type="WBParaSite" id="L893_g7.t1"/>
    </source>
</evidence>
<keyword evidence="1" id="KW-1133">Transmembrane helix</keyword>
<organism evidence="3 4">
    <name type="scientific">Steinernema glaseri</name>
    <dbReference type="NCBI Taxonomy" id="37863"/>
    <lineage>
        <taxon>Eukaryota</taxon>
        <taxon>Metazoa</taxon>
        <taxon>Ecdysozoa</taxon>
        <taxon>Nematoda</taxon>
        <taxon>Chromadorea</taxon>
        <taxon>Rhabditida</taxon>
        <taxon>Tylenchina</taxon>
        <taxon>Panagrolaimomorpha</taxon>
        <taxon>Strongyloidoidea</taxon>
        <taxon>Steinernematidae</taxon>
        <taxon>Steinernema</taxon>
    </lineage>
</organism>
<feature type="transmembrane region" description="Helical" evidence="1">
    <location>
        <begin position="46"/>
        <end position="74"/>
    </location>
</feature>
<feature type="chain" id="PRO_5009314838" evidence="2">
    <location>
        <begin position="21"/>
        <end position="83"/>
    </location>
</feature>
<keyword evidence="3" id="KW-1185">Reference proteome</keyword>
<evidence type="ECO:0000256" key="1">
    <source>
        <dbReference type="SAM" id="Phobius"/>
    </source>
</evidence>
<reference evidence="4" key="1">
    <citation type="submission" date="2016-11" db="UniProtKB">
        <authorList>
            <consortium name="WormBaseParasite"/>
        </authorList>
    </citation>
    <scope>IDENTIFICATION</scope>
</reference>
<evidence type="ECO:0000256" key="2">
    <source>
        <dbReference type="SAM" id="SignalP"/>
    </source>
</evidence>
<feature type="signal peptide" evidence="2">
    <location>
        <begin position="1"/>
        <end position="20"/>
    </location>
</feature>
<dbReference type="Proteomes" id="UP000095287">
    <property type="component" value="Unplaced"/>
</dbReference>
<keyword evidence="1" id="KW-0812">Transmembrane</keyword>
<proteinExistence type="predicted"/>
<protein>
    <submittedName>
        <fullName evidence="4">ORF12</fullName>
    </submittedName>
</protein>
<dbReference type="AlphaFoldDB" id="A0A1I8ALG4"/>
<sequence>MFTRAFSLIASLLLVAESTADPDETGDACLDGSVCLAGGGGFNYEVVYLVLALVIGALSIYGLLQVFLCAMAYVRQRRQQAAS</sequence>
<name>A0A1I8ALG4_9BILA</name>
<keyword evidence="2" id="KW-0732">Signal</keyword>
<dbReference type="WBParaSite" id="L893_g7.t1">
    <property type="protein sequence ID" value="L893_g7.t1"/>
    <property type="gene ID" value="L893_g7"/>
</dbReference>
<keyword evidence="1" id="KW-0472">Membrane</keyword>
<accession>A0A1I8ALG4</accession>
<evidence type="ECO:0000313" key="3">
    <source>
        <dbReference type="Proteomes" id="UP000095287"/>
    </source>
</evidence>